<evidence type="ECO:0008006" key="3">
    <source>
        <dbReference type="Google" id="ProtNLM"/>
    </source>
</evidence>
<dbReference type="AlphaFoldDB" id="A0A0C3RZK2"/>
<dbReference type="SUPFAM" id="SSF52540">
    <property type="entry name" value="P-loop containing nucleoside triphosphate hydrolases"/>
    <property type="match status" value="1"/>
</dbReference>
<dbReference type="STRING" id="745531.A0A0C3RZK2"/>
<dbReference type="Gene3D" id="3.40.50.300">
    <property type="entry name" value="P-loop containing nucleotide triphosphate hydrolases"/>
    <property type="match status" value="1"/>
</dbReference>
<feature type="non-terminal residue" evidence="1">
    <location>
        <position position="1"/>
    </location>
</feature>
<dbReference type="Proteomes" id="UP000053257">
    <property type="component" value="Unassembled WGS sequence"/>
</dbReference>
<protein>
    <recommendedName>
        <fullName evidence="3">Helicase ATP-binding domain-containing protein</fullName>
    </recommendedName>
</protein>
<dbReference type="OrthoDB" id="10261556at2759"/>
<gene>
    <name evidence="1" type="ORF">PHLGIDRAFT_59521</name>
</gene>
<sequence>LFRDEKFRNMVSAVITDEAHVVHTWGQQFREDYKNLGVVKIAAGSQIPWGAVTATAPTHIFEDVYNTLSMGTTRPFWGTDLGADRPNV</sequence>
<dbReference type="InterPro" id="IPR027417">
    <property type="entry name" value="P-loop_NTPase"/>
</dbReference>
<dbReference type="HOGENOM" id="CLU_126713_1_0_1"/>
<dbReference type="EMBL" id="KN840722">
    <property type="protein sequence ID" value="KIP01917.1"/>
    <property type="molecule type" value="Genomic_DNA"/>
</dbReference>
<keyword evidence="2" id="KW-1185">Reference proteome</keyword>
<accession>A0A0C3RZK2</accession>
<name>A0A0C3RZK2_PHLG1</name>
<evidence type="ECO:0000313" key="2">
    <source>
        <dbReference type="Proteomes" id="UP000053257"/>
    </source>
</evidence>
<feature type="non-terminal residue" evidence="1">
    <location>
        <position position="88"/>
    </location>
</feature>
<evidence type="ECO:0000313" key="1">
    <source>
        <dbReference type="EMBL" id="KIP01917.1"/>
    </source>
</evidence>
<reference evidence="1 2" key="1">
    <citation type="journal article" date="2014" name="PLoS Genet.">
        <title>Analysis of the Phlebiopsis gigantea genome, transcriptome and secretome provides insight into its pioneer colonization strategies of wood.</title>
        <authorList>
            <person name="Hori C."/>
            <person name="Ishida T."/>
            <person name="Igarashi K."/>
            <person name="Samejima M."/>
            <person name="Suzuki H."/>
            <person name="Master E."/>
            <person name="Ferreira P."/>
            <person name="Ruiz-Duenas F.J."/>
            <person name="Held B."/>
            <person name="Canessa P."/>
            <person name="Larrondo L.F."/>
            <person name="Schmoll M."/>
            <person name="Druzhinina I.S."/>
            <person name="Kubicek C.P."/>
            <person name="Gaskell J.A."/>
            <person name="Kersten P."/>
            <person name="St John F."/>
            <person name="Glasner J."/>
            <person name="Sabat G."/>
            <person name="Splinter BonDurant S."/>
            <person name="Syed K."/>
            <person name="Yadav J."/>
            <person name="Mgbeahuruike A.C."/>
            <person name="Kovalchuk A."/>
            <person name="Asiegbu F.O."/>
            <person name="Lackner G."/>
            <person name="Hoffmeister D."/>
            <person name="Rencoret J."/>
            <person name="Gutierrez A."/>
            <person name="Sun H."/>
            <person name="Lindquist E."/>
            <person name="Barry K."/>
            <person name="Riley R."/>
            <person name="Grigoriev I.V."/>
            <person name="Henrissat B."/>
            <person name="Kues U."/>
            <person name="Berka R.M."/>
            <person name="Martinez A.T."/>
            <person name="Covert S.F."/>
            <person name="Blanchette R.A."/>
            <person name="Cullen D."/>
        </authorList>
    </citation>
    <scope>NUCLEOTIDE SEQUENCE [LARGE SCALE GENOMIC DNA]</scope>
    <source>
        <strain evidence="1 2">11061_1 CR5-6</strain>
    </source>
</reference>
<organism evidence="1 2">
    <name type="scientific">Phlebiopsis gigantea (strain 11061_1 CR5-6)</name>
    <name type="common">White-rot fungus</name>
    <name type="synonym">Peniophora gigantea</name>
    <dbReference type="NCBI Taxonomy" id="745531"/>
    <lineage>
        <taxon>Eukaryota</taxon>
        <taxon>Fungi</taxon>
        <taxon>Dikarya</taxon>
        <taxon>Basidiomycota</taxon>
        <taxon>Agaricomycotina</taxon>
        <taxon>Agaricomycetes</taxon>
        <taxon>Polyporales</taxon>
        <taxon>Phanerochaetaceae</taxon>
        <taxon>Phlebiopsis</taxon>
    </lineage>
</organism>
<proteinExistence type="predicted"/>